<sequence length="114" mass="12437">MNDECDGKGGAVVILSTAPASEAGDLARYLVERHLAACVNVIPVQSFYRWEGTVHHEPEELLIIKTTADLTEQITVAICSHHSYQVPEVIALPIIGGSVPYLDWVREMTGEPPV</sequence>
<dbReference type="KEGG" id="mpl:Mpal_0036"/>
<gene>
    <name evidence="2" type="ordered locus">Mpal_0036</name>
</gene>
<dbReference type="PANTHER" id="PTHR23419">
    <property type="entry name" value="DIVALENT CATION TOLERANCE CUTA-RELATED"/>
    <property type="match status" value="1"/>
</dbReference>
<dbReference type="AlphaFoldDB" id="B8GI81"/>
<dbReference type="RefSeq" id="WP_012616751.1">
    <property type="nucleotide sequence ID" value="NC_011832.1"/>
</dbReference>
<dbReference type="InterPro" id="IPR011322">
    <property type="entry name" value="N-reg_PII-like_a/b"/>
</dbReference>
<dbReference type="eggNOG" id="arCOG04231">
    <property type="taxonomic scope" value="Archaea"/>
</dbReference>
<dbReference type="STRING" id="521011.Mpal_0036"/>
<protein>
    <submittedName>
        <fullName evidence="2">CutA1 divalent ion tolerance protein</fullName>
    </submittedName>
</protein>
<dbReference type="EMBL" id="CP001338">
    <property type="protein sequence ID" value="ACL15432.1"/>
    <property type="molecule type" value="Genomic_DNA"/>
</dbReference>
<name>B8GI81_METPE</name>
<dbReference type="Proteomes" id="UP000002457">
    <property type="component" value="Chromosome"/>
</dbReference>
<dbReference type="GO" id="GO:0010038">
    <property type="term" value="P:response to metal ion"/>
    <property type="evidence" value="ECO:0007669"/>
    <property type="project" value="InterPro"/>
</dbReference>
<dbReference type="Gene3D" id="3.30.70.120">
    <property type="match status" value="1"/>
</dbReference>
<organism evidence="2 3">
    <name type="scientific">Methanosphaerula palustris (strain ATCC BAA-1556 / DSM 19958 / E1-9c)</name>
    <dbReference type="NCBI Taxonomy" id="521011"/>
    <lineage>
        <taxon>Archaea</taxon>
        <taxon>Methanobacteriati</taxon>
        <taxon>Methanobacteriota</taxon>
        <taxon>Stenosarchaea group</taxon>
        <taxon>Methanomicrobia</taxon>
        <taxon>Methanomicrobiales</taxon>
        <taxon>Methanoregulaceae</taxon>
        <taxon>Methanosphaerula</taxon>
    </lineage>
</organism>
<dbReference type="GeneID" id="7270148"/>
<evidence type="ECO:0000256" key="1">
    <source>
        <dbReference type="ARBA" id="ARBA00010169"/>
    </source>
</evidence>
<comment type="similarity">
    <text evidence="1">Belongs to the CutA family.</text>
</comment>
<keyword evidence="3" id="KW-1185">Reference proteome</keyword>
<evidence type="ECO:0000313" key="2">
    <source>
        <dbReference type="EMBL" id="ACL15432.1"/>
    </source>
</evidence>
<reference evidence="2 3" key="1">
    <citation type="journal article" date="2015" name="Genome Announc.">
        <title>Complete Genome Sequence of Methanosphaerula palustris E1-9CT, a Hydrogenotrophic Methanogen Isolated from a Minerotrophic Fen Peatland.</title>
        <authorList>
            <person name="Cadillo-Quiroz H."/>
            <person name="Browne P."/>
            <person name="Kyrpides N."/>
            <person name="Woyke T."/>
            <person name="Goodwin L."/>
            <person name="Detter C."/>
            <person name="Yavitt J.B."/>
            <person name="Zinder S.H."/>
        </authorList>
    </citation>
    <scope>NUCLEOTIDE SEQUENCE [LARGE SCALE GENOMIC DNA]</scope>
    <source>
        <strain evidence="3">ATCC BAA-1556 / DSM 19958 / E1-9c</strain>
    </source>
</reference>
<dbReference type="Pfam" id="PF03091">
    <property type="entry name" value="CutA1"/>
    <property type="match status" value="1"/>
</dbReference>
<accession>B8GI81</accession>
<dbReference type="InterPro" id="IPR004323">
    <property type="entry name" value="Ion_tolerance_CutA"/>
</dbReference>
<dbReference type="PANTHER" id="PTHR23419:SF8">
    <property type="entry name" value="FI09726P"/>
    <property type="match status" value="1"/>
</dbReference>
<dbReference type="SUPFAM" id="SSF54913">
    <property type="entry name" value="GlnB-like"/>
    <property type="match status" value="1"/>
</dbReference>
<proteinExistence type="inferred from homology"/>
<evidence type="ECO:0000313" key="3">
    <source>
        <dbReference type="Proteomes" id="UP000002457"/>
    </source>
</evidence>
<dbReference type="OrthoDB" id="8015at2157"/>
<dbReference type="HOGENOM" id="CLU_098807_3_1_2"/>
<dbReference type="GO" id="GO:0005507">
    <property type="term" value="F:copper ion binding"/>
    <property type="evidence" value="ECO:0007669"/>
    <property type="project" value="TreeGrafter"/>
</dbReference>
<dbReference type="InterPro" id="IPR015867">
    <property type="entry name" value="N-reg_PII/ATP_PRibTrfase_C"/>
</dbReference>